<evidence type="ECO:0000256" key="1">
    <source>
        <dbReference type="ARBA" id="ARBA00004417"/>
    </source>
</evidence>
<dbReference type="SMART" id="SM00382">
    <property type="entry name" value="AAA"/>
    <property type="match status" value="2"/>
</dbReference>
<dbReference type="EMBL" id="SGXC01000002">
    <property type="protein sequence ID" value="RZS81591.1"/>
    <property type="molecule type" value="Genomic_DNA"/>
</dbReference>
<dbReference type="RefSeq" id="WP_242621522.1">
    <property type="nucleotide sequence ID" value="NZ_SGXC01000002.1"/>
</dbReference>
<dbReference type="SUPFAM" id="SSF52540">
    <property type="entry name" value="P-loop containing nucleoside triphosphate hydrolases"/>
    <property type="match status" value="2"/>
</dbReference>
<dbReference type="InterPro" id="IPR017871">
    <property type="entry name" value="ABC_transporter-like_CS"/>
</dbReference>
<dbReference type="InterPro" id="IPR003593">
    <property type="entry name" value="AAA+_ATPase"/>
</dbReference>
<dbReference type="FunFam" id="3.40.50.300:FF:000016">
    <property type="entry name" value="Oligopeptide ABC transporter ATP-binding component"/>
    <property type="match status" value="2"/>
</dbReference>
<evidence type="ECO:0000256" key="7">
    <source>
        <dbReference type="ARBA" id="ARBA00023136"/>
    </source>
</evidence>
<dbReference type="GO" id="GO:0016887">
    <property type="term" value="F:ATP hydrolysis activity"/>
    <property type="evidence" value="ECO:0007669"/>
    <property type="project" value="InterPro"/>
</dbReference>
<dbReference type="Gene3D" id="3.40.50.300">
    <property type="entry name" value="P-loop containing nucleotide triphosphate hydrolases"/>
    <property type="match status" value="2"/>
</dbReference>
<dbReference type="InterPro" id="IPR027417">
    <property type="entry name" value="P-loop_NTPase"/>
</dbReference>
<keyword evidence="7" id="KW-0472">Membrane</keyword>
<gene>
    <name evidence="9" type="ORF">EV675_4217</name>
</gene>
<dbReference type="NCBIfam" id="TIGR01727">
    <property type="entry name" value="oligo_HPY"/>
    <property type="match status" value="1"/>
</dbReference>
<dbReference type="InterPro" id="IPR013563">
    <property type="entry name" value="Oligopep_ABC_C"/>
</dbReference>
<dbReference type="GO" id="GO:0015833">
    <property type="term" value="P:peptide transport"/>
    <property type="evidence" value="ECO:0007669"/>
    <property type="project" value="InterPro"/>
</dbReference>
<dbReference type="InterPro" id="IPR003439">
    <property type="entry name" value="ABC_transporter-like_ATP-bd"/>
</dbReference>
<evidence type="ECO:0000259" key="8">
    <source>
        <dbReference type="PROSITE" id="PS50893"/>
    </source>
</evidence>
<dbReference type="Pfam" id="PF08352">
    <property type="entry name" value="oligo_HPY"/>
    <property type="match status" value="2"/>
</dbReference>
<name>A0A4Q7NEN4_9BURK</name>
<comment type="subcellular location">
    <subcellularLocation>
        <location evidence="1">Cell inner membrane</location>
        <topology evidence="1">Peripheral membrane protein</topology>
    </subcellularLocation>
</comment>
<dbReference type="PROSITE" id="PS50893">
    <property type="entry name" value="ABC_TRANSPORTER_2"/>
    <property type="match status" value="2"/>
</dbReference>
<comment type="similarity">
    <text evidence="2">Belongs to the ABC transporter superfamily.</text>
</comment>
<dbReference type="InterPro" id="IPR050388">
    <property type="entry name" value="ABC_Ni/Peptide_Import"/>
</dbReference>
<organism evidence="9 10">
    <name type="scientific">Pigmentiphaga kullae</name>
    <dbReference type="NCBI Taxonomy" id="151784"/>
    <lineage>
        <taxon>Bacteria</taxon>
        <taxon>Pseudomonadati</taxon>
        <taxon>Pseudomonadota</taxon>
        <taxon>Betaproteobacteria</taxon>
        <taxon>Burkholderiales</taxon>
        <taxon>Alcaligenaceae</taxon>
        <taxon>Pigmentiphaga</taxon>
    </lineage>
</organism>
<dbReference type="AlphaFoldDB" id="A0A4Q7NEN4"/>
<feature type="domain" description="ABC transporter" evidence="8">
    <location>
        <begin position="380"/>
        <end position="623"/>
    </location>
</feature>
<dbReference type="GO" id="GO:0005886">
    <property type="term" value="C:plasma membrane"/>
    <property type="evidence" value="ECO:0007669"/>
    <property type="project" value="UniProtKB-SubCell"/>
</dbReference>
<dbReference type="NCBIfam" id="NF008453">
    <property type="entry name" value="PRK11308.1"/>
    <property type="match status" value="2"/>
</dbReference>
<keyword evidence="4" id="KW-1003">Cell membrane</keyword>
<keyword evidence="6 9" id="KW-0067">ATP-binding</keyword>
<dbReference type="Pfam" id="PF00005">
    <property type="entry name" value="ABC_tran"/>
    <property type="match status" value="2"/>
</dbReference>
<feature type="domain" description="ABC transporter" evidence="8">
    <location>
        <begin position="12"/>
        <end position="260"/>
    </location>
</feature>
<accession>A0A4Q7NEN4</accession>
<evidence type="ECO:0000256" key="3">
    <source>
        <dbReference type="ARBA" id="ARBA00022448"/>
    </source>
</evidence>
<dbReference type="PROSITE" id="PS00211">
    <property type="entry name" value="ABC_TRANSPORTER_1"/>
    <property type="match status" value="2"/>
</dbReference>
<keyword evidence="5" id="KW-0547">Nucleotide-binding</keyword>
<sequence>MNAPAQTAMLDVRRLDVLLDSDHGVVHAVDALDLAIARGQTFALVGESGCGKSMTALALLRLLPDAGRIERGRTLLEGVDLNRLPERDMRTVRGRKISIIFQEPATSLNPVMRVGDQIVETIATHTSLRGAAARAKAVEWLRRVGIPEPERRVDDYPFQLSGGQKQRVMIAIALAAEPELLIADEPTTALDVTIQAQILELLRTLQAQLGMAMMLITHDLGIVRSMAHHVALMYAGQIVESAPAEEFFRHPRHPYARLLFGALPSMGRRGEHLAAIPGTVPALNQTFGGCRFAQRCPAHAAECDAAPPPLAQDAPGHAVRCVRLTQIDAARAAGKGEPLPEVHVVESPESAVAAPAPAAAAGAPGSTLLSVTDLKVHFPIRKGVLRRTAGWVKAVDGVSLSLDTGRTLALVGESGCGKTTTGKALLRLLDGVATISGQASLHGQDLLRAGGRSLKRLRRDIQIIFQDPYASLNPRMRVGEILDEGLASLRPDMDAASRQAALLRLLDQVGLRADARDRYPHEFSGGQRQRIAIARALAVEPKLMVCDEPTSALDVSVQAQILNLLHALQRDMGIAYLFITHNFGVVEYLADDIAVMQGGRIVETGPAERVLTRPDHAYTRQLLDAVPRFDVEAA</sequence>
<dbReference type="PANTHER" id="PTHR43297">
    <property type="entry name" value="OLIGOPEPTIDE TRANSPORT ATP-BINDING PROTEIN APPD"/>
    <property type="match status" value="1"/>
</dbReference>
<keyword evidence="3" id="KW-0813">Transport</keyword>
<dbReference type="Proteomes" id="UP000292445">
    <property type="component" value="Unassembled WGS sequence"/>
</dbReference>
<keyword evidence="10" id="KW-1185">Reference proteome</keyword>
<evidence type="ECO:0000256" key="4">
    <source>
        <dbReference type="ARBA" id="ARBA00022475"/>
    </source>
</evidence>
<reference evidence="9 10" key="1">
    <citation type="submission" date="2019-02" db="EMBL/GenBank/DDBJ databases">
        <title>Genomic Encyclopedia of Type Strains, Phase IV (KMG-IV): sequencing the most valuable type-strain genomes for metagenomic binning, comparative biology and taxonomic classification.</title>
        <authorList>
            <person name="Goeker M."/>
        </authorList>
    </citation>
    <scope>NUCLEOTIDE SEQUENCE [LARGE SCALE GENOMIC DNA]</scope>
    <source>
        <strain evidence="9 10">K24</strain>
    </source>
</reference>
<dbReference type="NCBIfam" id="NF007739">
    <property type="entry name" value="PRK10419.1"/>
    <property type="match status" value="2"/>
</dbReference>
<evidence type="ECO:0000313" key="9">
    <source>
        <dbReference type="EMBL" id="RZS81591.1"/>
    </source>
</evidence>
<evidence type="ECO:0000256" key="2">
    <source>
        <dbReference type="ARBA" id="ARBA00005417"/>
    </source>
</evidence>
<evidence type="ECO:0000256" key="6">
    <source>
        <dbReference type="ARBA" id="ARBA00022840"/>
    </source>
</evidence>
<dbReference type="PANTHER" id="PTHR43297:SF2">
    <property type="entry name" value="DIPEPTIDE TRANSPORT ATP-BINDING PROTEIN DPPD"/>
    <property type="match status" value="1"/>
</dbReference>
<evidence type="ECO:0000313" key="10">
    <source>
        <dbReference type="Proteomes" id="UP000292445"/>
    </source>
</evidence>
<comment type="caution">
    <text evidence="9">The sequence shown here is derived from an EMBL/GenBank/DDBJ whole genome shotgun (WGS) entry which is preliminary data.</text>
</comment>
<evidence type="ECO:0000256" key="5">
    <source>
        <dbReference type="ARBA" id="ARBA00022741"/>
    </source>
</evidence>
<proteinExistence type="inferred from homology"/>
<dbReference type="GO" id="GO:0055085">
    <property type="term" value="P:transmembrane transport"/>
    <property type="evidence" value="ECO:0007669"/>
    <property type="project" value="UniProtKB-ARBA"/>
</dbReference>
<dbReference type="GO" id="GO:0005524">
    <property type="term" value="F:ATP binding"/>
    <property type="evidence" value="ECO:0007669"/>
    <property type="project" value="UniProtKB-KW"/>
</dbReference>
<dbReference type="CDD" id="cd03257">
    <property type="entry name" value="ABC_NikE_OppD_transporters"/>
    <property type="match status" value="2"/>
</dbReference>
<protein>
    <submittedName>
        <fullName evidence="9">Peptide/nickel transport system ATP-binding protein</fullName>
    </submittedName>
</protein>